<keyword evidence="1" id="KW-0732">Signal</keyword>
<dbReference type="InterPro" id="IPR035376">
    <property type="entry name" value="NigD_C"/>
</dbReference>
<dbReference type="Gene3D" id="2.40.50.500">
    <property type="entry name" value="NigD-like N-terminal OB domain"/>
    <property type="match status" value="1"/>
</dbReference>
<evidence type="ECO:0000256" key="1">
    <source>
        <dbReference type="SAM" id="SignalP"/>
    </source>
</evidence>
<accession>A0AAE3SHE8</accession>
<dbReference type="PROSITE" id="PS51257">
    <property type="entry name" value="PROKAR_LIPOPROTEIN"/>
    <property type="match status" value="1"/>
</dbReference>
<dbReference type="AlphaFoldDB" id="A0AAE3SHE8"/>
<feature type="chain" id="PRO_5041906766" description="NigD-like C-terminal domain-containing protein" evidence="1">
    <location>
        <begin position="22"/>
        <end position="254"/>
    </location>
</feature>
<protein>
    <recommendedName>
        <fullName evidence="2">NigD-like C-terminal domain-containing protein</fullName>
    </recommendedName>
</protein>
<dbReference type="Pfam" id="PF17415">
    <property type="entry name" value="NigD_C"/>
    <property type="match status" value="1"/>
</dbReference>
<dbReference type="Proteomes" id="UP001209229">
    <property type="component" value="Unassembled WGS sequence"/>
</dbReference>
<proteinExistence type="predicted"/>
<dbReference type="RefSeq" id="WP_301191709.1">
    <property type="nucleotide sequence ID" value="NZ_JAPDPJ010000045.1"/>
</dbReference>
<dbReference type="Gene3D" id="2.60.40.2370">
    <property type="entry name" value="NigD-like, C-terminal beta sandwich domain"/>
    <property type="match status" value="1"/>
</dbReference>
<reference evidence="3" key="1">
    <citation type="submission" date="2022-10" db="EMBL/GenBank/DDBJ databases">
        <authorList>
            <person name="Yu W.X."/>
        </authorList>
    </citation>
    <scope>NUCLEOTIDE SEQUENCE</scope>
    <source>
        <strain evidence="3">AAT</strain>
    </source>
</reference>
<dbReference type="EMBL" id="JAPDPJ010000045">
    <property type="protein sequence ID" value="MCW3788148.1"/>
    <property type="molecule type" value="Genomic_DNA"/>
</dbReference>
<evidence type="ECO:0000259" key="2">
    <source>
        <dbReference type="Pfam" id="PF17415"/>
    </source>
</evidence>
<evidence type="ECO:0000313" key="4">
    <source>
        <dbReference type="Proteomes" id="UP001209229"/>
    </source>
</evidence>
<evidence type="ECO:0000313" key="3">
    <source>
        <dbReference type="EMBL" id="MCW3788148.1"/>
    </source>
</evidence>
<dbReference type="InterPro" id="IPR038143">
    <property type="entry name" value="NigD-like_C_dom_sf"/>
</dbReference>
<keyword evidence="4" id="KW-1185">Reference proteome</keyword>
<feature type="domain" description="NigD-like C-terminal" evidence="2">
    <location>
        <begin position="114"/>
        <end position="219"/>
    </location>
</feature>
<feature type="signal peptide" evidence="1">
    <location>
        <begin position="1"/>
        <end position="21"/>
    </location>
</feature>
<gene>
    <name evidence="3" type="ORF">OM075_16875</name>
</gene>
<comment type="caution">
    <text evidence="3">The sequence shown here is derived from an EMBL/GenBank/DDBJ whole genome shotgun (WGS) entry which is preliminary data.</text>
</comment>
<organism evidence="3 4">
    <name type="scientific">Plebeiibacterium sediminum</name>
    <dbReference type="NCBI Taxonomy" id="2992112"/>
    <lineage>
        <taxon>Bacteria</taxon>
        <taxon>Pseudomonadati</taxon>
        <taxon>Bacteroidota</taxon>
        <taxon>Bacteroidia</taxon>
        <taxon>Marinilabiliales</taxon>
        <taxon>Marinilabiliaceae</taxon>
        <taxon>Plebeiibacterium</taxon>
    </lineage>
</organism>
<name>A0AAE3SHE8_9BACT</name>
<sequence length="254" mass="29482">MKKLRFILPLLFGLLIFVSCDDDDDTDGYNNWWLTTGTVVLTDNSFYIVTDDGLNFGQEEDEVSASNFEDGMRLLFYYEVEGEATDSELLDYYIELKDYDEILTKPIFNFTETTNEEVIDSIGDDPIHIVDTWFTGDYLNVEFKYYGNNLLHYVNLVHDSSNPETENGEILLELKHNDNGDAWNYISWGVASFDISELQQEGEESVDIFVRSMGYYNEYEYNKVLTYEYSSTPVEAQSQNVSRKFSEFPSPMIK</sequence>
<dbReference type="InterPro" id="IPR038179">
    <property type="entry name" value="NigD-like_N_sf"/>
</dbReference>